<protein>
    <recommendedName>
        <fullName evidence="4">Zinc ribbon domain-containing protein</fullName>
    </recommendedName>
</protein>
<keyword evidence="1" id="KW-0472">Membrane</keyword>
<reference evidence="2 3" key="1">
    <citation type="submission" date="2022-07" db="EMBL/GenBank/DDBJ databases">
        <title>Genome-wide signatures of adaptation to extreme environments.</title>
        <authorList>
            <person name="Cho C.H."/>
            <person name="Yoon H.S."/>
        </authorList>
    </citation>
    <scope>NUCLEOTIDE SEQUENCE [LARGE SCALE GENOMIC DNA]</scope>
    <source>
        <strain evidence="2 3">DBV 063 E5</strain>
    </source>
</reference>
<organism evidence="2 3">
    <name type="scientific">Cyanidium caldarium</name>
    <name type="common">Red alga</name>
    <dbReference type="NCBI Taxonomy" id="2771"/>
    <lineage>
        <taxon>Eukaryota</taxon>
        <taxon>Rhodophyta</taxon>
        <taxon>Bangiophyceae</taxon>
        <taxon>Cyanidiales</taxon>
        <taxon>Cyanidiaceae</taxon>
        <taxon>Cyanidium</taxon>
    </lineage>
</organism>
<sequence length="228" mass="24308">MRYWRLGSTRELSFISGALRVGAAGRAAVRFQRNGAGASVSGACKSAAVSGSGLPQSLGWAPAGALHGVHPSFPVHRRTSHPQRRHGVCNLTAQRGRNGPPVDDLLVRAGRFLSSSQGQLVAWALLVWLVVTGRIGFIFDSFLVLFALLSVAPVVGVLAFRWWFANNVKEGACPNCNANVAGIVGRDFPCPSCGQRIEAERSGAFVFREPAGSATINVEAKEVREDND</sequence>
<keyword evidence="1" id="KW-1133">Transmembrane helix</keyword>
<comment type="caution">
    <text evidence="2">The sequence shown here is derived from an EMBL/GenBank/DDBJ whole genome shotgun (WGS) entry which is preliminary data.</text>
</comment>
<name>A0AAV9IY73_CYACA</name>
<evidence type="ECO:0000313" key="2">
    <source>
        <dbReference type="EMBL" id="KAK4536748.1"/>
    </source>
</evidence>
<proteinExistence type="predicted"/>
<gene>
    <name evidence="2" type="ORF">CDCA_CDCA09G2773</name>
</gene>
<evidence type="ECO:0000256" key="1">
    <source>
        <dbReference type="SAM" id="Phobius"/>
    </source>
</evidence>
<keyword evidence="3" id="KW-1185">Reference proteome</keyword>
<keyword evidence="1" id="KW-0812">Transmembrane</keyword>
<dbReference type="EMBL" id="JANCYW010000009">
    <property type="protein sequence ID" value="KAK4536748.1"/>
    <property type="molecule type" value="Genomic_DNA"/>
</dbReference>
<dbReference type="AlphaFoldDB" id="A0AAV9IY73"/>
<accession>A0AAV9IY73</accession>
<evidence type="ECO:0000313" key="3">
    <source>
        <dbReference type="Proteomes" id="UP001301350"/>
    </source>
</evidence>
<evidence type="ECO:0008006" key="4">
    <source>
        <dbReference type="Google" id="ProtNLM"/>
    </source>
</evidence>
<dbReference type="Proteomes" id="UP001301350">
    <property type="component" value="Unassembled WGS sequence"/>
</dbReference>
<feature type="transmembrane region" description="Helical" evidence="1">
    <location>
        <begin position="145"/>
        <end position="164"/>
    </location>
</feature>
<feature type="transmembrane region" description="Helical" evidence="1">
    <location>
        <begin position="120"/>
        <end position="139"/>
    </location>
</feature>